<dbReference type="EMBL" id="LXJU01000051">
    <property type="protein sequence ID" value="OGE47290.1"/>
    <property type="molecule type" value="Genomic_DNA"/>
</dbReference>
<dbReference type="Proteomes" id="UP000177622">
    <property type="component" value="Unassembled WGS sequence"/>
</dbReference>
<evidence type="ECO:0000259" key="1">
    <source>
        <dbReference type="Pfam" id="PF13577"/>
    </source>
</evidence>
<dbReference type="Pfam" id="PF13577">
    <property type="entry name" value="SnoaL_4"/>
    <property type="match status" value="1"/>
</dbReference>
<dbReference type="GeneID" id="34582131"/>
<reference evidence="2 3" key="1">
    <citation type="journal article" date="2016" name="Sci. Rep.">
        <title>Penicillium arizonense, a new, genome sequenced fungal species, reveals a high chemical diversity in secreted metabolites.</title>
        <authorList>
            <person name="Grijseels S."/>
            <person name="Nielsen J.C."/>
            <person name="Randelovic M."/>
            <person name="Nielsen J."/>
            <person name="Nielsen K.F."/>
            <person name="Workman M."/>
            <person name="Frisvad J.C."/>
        </authorList>
    </citation>
    <scope>NUCLEOTIDE SEQUENCE [LARGE SCALE GENOMIC DNA]</scope>
    <source>
        <strain evidence="2 3">CBS 141311</strain>
    </source>
</reference>
<comment type="caution">
    <text evidence="2">The sequence shown here is derived from an EMBL/GenBank/DDBJ whole genome shotgun (WGS) entry which is preliminary data.</text>
</comment>
<dbReference type="InterPro" id="IPR037401">
    <property type="entry name" value="SnoaL-like"/>
</dbReference>
<evidence type="ECO:0000313" key="3">
    <source>
        <dbReference type="Proteomes" id="UP000177622"/>
    </source>
</evidence>
<accession>A0A1F5L2R5</accession>
<proteinExistence type="predicted"/>
<keyword evidence="3" id="KW-1185">Reference proteome</keyword>
<feature type="domain" description="SnoaL-like" evidence="1">
    <location>
        <begin position="10"/>
        <end position="133"/>
    </location>
</feature>
<dbReference type="AlphaFoldDB" id="A0A1F5L2R5"/>
<gene>
    <name evidence="2" type="ORF">PENARI_c051G06966</name>
</gene>
<dbReference type="InterPro" id="IPR032710">
    <property type="entry name" value="NTF2-like_dom_sf"/>
</dbReference>
<dbReference type="RefSeq" id="XP_022482750.1">
    <property type="nucleotide sequence ID" value="XM_022637397.1"/>
</dbReference>
<sequence length="179" mass="20877">MTSNKRIQLLLDKDEIRDLIYSYCQMVDRCDFDRVKELYHEDAKDDHGINESGNVADFIEELKPIYAQSTGIHHSVSNCYIKVLGDYAEAESYISAHQNMPDIDDHNAVIIAGGRYMDKFERRNNVWKFLHRRLVVDWARREQPRDAWDNPSVKVVASGATDASDPSYHYFTLFKRGMR</sequence>
<protein>
    <recommendedName>
        <fullName evidence="1">SnoaL-like domain-containing protein</fullName>
    </recommendedName>
</protein>
<name>A0A1F5L2R5_PENAI</name>
<dbReference type="CDD" id="cd00531">
    <property type="entry name" value="NTF2_like"/>
    <property type="match status" value="1"/>
</dbReference>
<organism evidence="2 3">
    <name type="scientific">Penicillium arizonense</name>
    <dbReference type="NCBI Taxonomy" id="1835702"/>
    <lineage>
        <taxon>Eukaryota</taxon>
        <taxon>Fungi</taxon>
        <taxon>Dikarya</taxon>
        <taxon>Ascomycota</taxon>
        <taxon>Pezizomycotina</taxon>
        <taxon>Eurotiomycetes</taxon>
        <taxon>Eurotiomycetidae</taxon>
        <taxon>Eurotiales</taxon>
        <taxon>Aspergillaceae</taxon>
        <taxon>Penicillium</taxon>
    </lineage>
</organism>
<dbReference type="Gene3D" id="3.10.450.50">
    <property type="match status" value="1"/>
</dbReference>
<dbReference type="SUPFAM" id="SSF54427">
    <property type="entry name" value="NTF2-like"/>
    <property type="match status" value="1"/>
</dbReference>
<dbReference type="OrthoDB" id="4796015at2759"/>
<evidence type="ECO:0000313" key="2">
    <source>
        <dbReference type="EMBL" id="OGE47290.1"/>
    </source>
</evidence>